<comment type="caution">
    <text evidence="10">The sequence shown here is derived from an EMBL/GenBank/DDBJ whole genome shotgun (WGS) entry which is preliminary data.</text>
</comment>
<keyword evidence="7" id="KW-0539">Nucleus</keyword>
<proteinExistence type="inferred from homology"/>
<comment type="subcellular location">
    <subcellularLocation>
        <location evidence="2">Cytoplasm</location>
    </subcellularLocation>
    <subcellularLocation>
        <location evidence="1">Nucleus</location>
    </subcellularLocation>
</comment>
<sequence>MATTEILADTTCGSLLRELQHIWDEVGESDSERDKMLLQLEQECLEVYRRKVDQASLARARLYQAIVDAEAGISSLISALGDRSSSQKNDKRSATTLKEKLLAVHPQLELLRKKKGERLKQFADVKGQIQNILVEIAGSAQLGEATVFTTAVEQDMSVERLEEYHTHLQALQNEKAERLEKVTGYLGTIHDLCSVLSMDASKMVSDVHPSLIKSAEGMPKSISDETLDGLKLTVQSLQHERKKRLHKIQDLGTSLFELWNLMDTPHDERRPFRNITNIIGAKENEVSGPGILSLDKICQAEEEVQRLDTLKASKMKELVLKKQAELDDVYAEAHMEPDPDASHEQILAIIESGLFDASSILATMDDKISIAKEKANSRREILDKIEKWISACEEESWLEDYNQDENRYNASRGAHINLKRAEKARVTIQKLPALVEALIAKTTAWEEDNSGPFLYDGMCLLDVLEEHNLLREEKEQERRRLRDQKRLQEQLATEQETLFGSRPSPHKALSAKKGLRIRSNGNTPSRRLSMGGALLQSEAPRKNGVTPVRTGKDKVRPSAPVNYVAFPKDDALSMA</sequence>
<dbReference type="FunFam" id="1.20.58.1520:FF:000002">
    <property type="entry name" value="65-kDa microtubule-associated protein 6"/>
    <property type="match status" value="1"/>
</dbReference>
<comment type="similarity">
    <text evidence="3">Belongs to the MAP65/ASE1 family.</text>
</comment>
<keyword evidence="5" id="KW-0597">Phosphoprotein</keyword>
<dbReference type="Proteomes" id="UP000886520">
    <property type="component" value="Chromosome 2"/>
</dbReference>
<protein>
    <submittedName>
        <fullName evidence="10">Uncharacterized protein</fullName>
    </submittedName>
</protein>
<evidence type="ECO:0000256" key="2">
    <source>
        <dbReference type="ARBA" id="ARBA00004496"/>
    </source>
</evidence>
<dbReference type="GO" id="GO:0005634">
    <property type="term" value="C:nucleus"/>
    <property type="evidence" value="ECO:0007669"/>
    <property type="project" value="UniProtKB-SubCell"/>
</dbReference>
<dbReference type="Pfam" id="PF03999">
    <property type="entry name" value="MAP65_ASE1"/>
    <property type="match status" value="1"/>
</dbReference>
<feature type="region of interest" description="Disordered" evidence="9">
    <location>
        <begin position="517"/>
        <end position="556"/>
    </location>
</feature>
<evidence type="ECO:0000256" key="5">
    <source>
        <dbReference type="ARBA" id="ARBA00022553"/>
    </source>
</evidence>
<evidence type="ECO:0000256" key="8">
    <source>
        <dbReference type="SAM" id="Coils"/>
    </source>
</evidence>
<keyword evidence="8" id="KW-0175">Coiled coil</keyword>
<evidence type="ECO:0000256" key="3">
    <source>
        <dbReference type="ARBA" id="ARBA00006187"/>
    </source>
</evidence>
<keyword evidence="6" id="KW-0493">Microtubule</keyword>
<evidence type="ECO:0000256" key="7">
    <source>
        <dbReference type="ARBA" id="ARBA00023242"/>
    </source>
</evidence>
<feature type="coiled-coil region" evidence="8">
    <location>
        <begin position="460"/>
        <end position="494"/>
    </location>
</feature>
<dbReference type="EMBL" id="JABFUD020000003">
    <property type="protein sequence ID" value="KAI5082332.1"/>
    <property type="molecule type" value="Genomic_DNA"/>
</dbReference>
<dbReference type="GO" id="GO:0005874">
    <property type="term" value="C:microtubule"/>
    <property type="evidence" value="ECO:0007669"/>
    <property type="project" value="UniProtKB-KW"/>
</dbReference>
<dbReference type="GO" id="GO:0000226">
    <property type="term" value="P:microtubule cytoskeleton organization"/>
    <property type="evidence" value="ECO:0007669"/>
    <property type="project" value="InterPro"/>
</dbReference>
<evidence type="ECO:0000313" key="11">
    <source>
        <dbReference type="Proteomes" id="UP000886520"/>
    </source>
</evidence>
<dbReference type="InterPro" id="IPR007145">
    <property type="entry name" value="MAP65_Ase1_PRC1"/>
</dbReference>
<dbReference type="AlphaFoldDB" id="A0A9D4VBD2"/>
<dbReference type="GO" id="GO:0008017">
    <property type="term" value="F:microtubule binding"/>
    <property type="evidence" value="ECO:0007669"/>
    <property type="project" value="InterPro"/>
</dbReference>
<gene>
    <name evidence="10" type="ORF">GOP47_0002075</name>
</gene>
<dbReference type="GO" id="GO:0005737">
    <property type="term" value="C:cytoplasm"/>
    <property type="evidence" value="ECO:0007669"/>
    <property type="project" value="UniProtKB-SubCell"/>
</dbReference>
<dbReference type="OrthoDB" id="642895at2759"/>
<reference evidence="10" key="1">
    <citation type="submission" date="2021-01" db="EMBL/GenBank/DDBJ databases">
        <title>Adiantum capillus-veneris genome.</title>
        <authorList>
            <person name="Fang Y."/>
            <person name="Liao Q."/>
        </authorList>
    </citation>
    <scope>NUCLEOTIDE SEQUENCE</scope>
    <source>
        <strain evidence="10">H3</strain>
        <tissue evidence="10">Leaf</tissue>
    </source>
</reference>
<dbReference type="GO" id="GO:0005819">
    <property type="term" value="C:spindle"/>
    <property type="evidence" value="ECO:0007669"/>
    <property type="project" value="TreeGrafter"/>
</dbReference>
<keyword evidence="4" id="KW-0963">Cytoplasm</keyword>
<dbReference type="PANTHER" id="PTHR19321">
    <property type="entry name" value="PROTEIN REGULATOR OF CYTOKINESIS 1 PRC1-RELATED"/>
    <property type="match status" value="1"/>
</dbReference>
<evidence type="ECO:0000256" key="4">
    <source>
        <dbReference type="ARBA" id="ARBA00022490"/>
    </source>
</evidence>
<organism evidence="10 11">
    <name type="scientific">Adiantum capillus-veneris</name>
    <name type="common">Maidenhair fern</name>
    <dbReference type="NCBI Taxonomy" id="13818"/>
    <lineage>
        <taxon>Eukaryota</taxon>
        <taxon>Viridiplantae</taxon>
        <taxon>Streptophyta</taxon>
        <taxon>Embryophyta</taxon>
        <taxon>Tracheophyta</taxon>
        <taxon>Polypodiopsida</taxon>
        <taxon>Polypodiidae</taxon>
        <taxon>Polypodiales</taxon>
        <taxon>Pteridineae</taxon>
        <taxon>Pteridaceae</taxon>
        <taxon>Vittarioideae</taxon>
        <taxon>Adiantum</taxon>
    </lineage>
</organism>
<dbReference type="Gene3D" id="1.20.58.1520">
    <property type="match status" value="1"/>
</dbReference>
<evidence type="ECO:0000313" key="10">
    <source>
        <dbReference type="EMBL" id="KAI5082332.1"/>
    </source>
</evidence>
<evidence type="ECO:0000256" key="6">
    <source>
        <dbReference type="ARBA" id="ARBA00022701"/>
    </source>
</evidence>
<evidence type="ECO:0000256" key="9">
    <source>
        <dbReference type="SAM" id="MobiDB-lite"/>
    </source>
</evidence>
<accession>A0A9D4VBD2</accession>
<keyword evidence="11" id="KW-1185">Reference proteome</keyword>
<evidence type="ECO:0000256" key="1">
    <source>
        <dbReference type="ARBA" id="ARBA00004123"/>
    </source>
</evidence>
<name>A0A9D4VBD2_ADICA</name>
<dbReference type="PANTHER" id="PTHR19321:SF41">
    <property type="entry name" value="FASCETTO-RELATED"/>
    <property type="match status" value="1"/>
</dbReference>